<dbReference type="EMBL" id="CAAKNF010000011">
    <property type="protein sequence ID" value="VIP00088.1"/>
    <property type="molecule type" value="Genomic_DNA"/>
</dbReference>
<evidence type="ECO:0000313" key="2">
    <source>
        <dbReference type="Proteomes" id="UP000006672"/>
    </source>
</evidence>
<dbReference type="CTD" id="6098739"/>
<protein>
    <submittedName>
        <fullName evidence="1 3">Uncharacterized protein</fullName>
    </submittedName>
</protein>
<dbReference type="RefSeq" id="XP_042938808.1">
    <property type="nucleotide sequence ID" value="XM_043082874.1"/>
</dbReference>
<dbReference type="AlphaFoldDB" id="A0A4E9FSA5"/>
<accession>A0A8L7SJX6</accession>
<accession>A0A4E9FSA5</accession>
<dbReference type="WBParaSite" id="Bm10032.1">
    <property type="protein sequence ID" value="Bm10032.1"/>
    <property type="gene ID" value="WBGene00230293"/>
</dbReference>
<gene>
    <name evidence="1" type="primary">Bma-cdk-7.1</name>
    <name evidence="1" type="ORF">BM_BM10032</name>
</gene>
<dbReference type="KEGG" id="bmy:BM_BM10032"/>
<organism evidence="1">
    <name type="scientific">Brugia malayi</name>
    <name type="common">Filarial nematode worm</name>
    <dbReference type="NCBI Taxonomy" id="6279"/>
    <lineage>
        <taxon>Eukaryota</taxon>
        <taxon>Metazoa</taxon>
        <taxon>Ecdysozoa</taxon>
        <taxon>Nematoda</taxon>
        <taxon>Chromadorea</taxon>
        <taxon>Rhabditida</taxon>
        <taxon>Spirurina</taxon>
        <taxon>Spiruromorpha</taxon>
        <taxon>Filarioidea</taxon>
        <taxon>Onchocercidae</taxon>
        <taxon>Brugia</taxon>
    </lineage>
</organism>
<keyword evidence="2" id="KW-1185">Reference proteome</keyword>
<name>A0A4E9FSA5_BRUMA</name>
<reference evidence="2" key="1">
    <citation type="journal article" date="2007" name="Science">
        <title>Draft genome of the filarial nematode parasite Brugia malayi.</title>
        <authorList>
            <person name="Ghedin E."/>
            <person name="Wang S."/>
            <person name="Spiro D."/>
            <person name="Caler E."/>
            <person name="Zhao Q."/>
            <person name="Crabtree J."/>
            <person name="Allen J.E."/>
            <person name="Delcher A.L."/>
            <person name="Guiliano D.B."/>
            <person name="Miranda-Saavedra D."/>
            <person name="Angiuoli S.V."/>
            <person name="Creasy T."/>
            <person name="Amedeo P."/>
            <person name="Haas B."/>
            <person name="El-Sayed N.M."/>
            <person name="Wortman J.R."/>
            <person name="Feldblyum T."/>
            <person name="Tallon L."/>
            <person name="Schatz M."/>
            <person name="Shumway M."/>
            <person name="Koo H."/>
            <person name="Salzberg S.L."/>
            <person name="Schobel S."/>
            <person name="Pertea M."/>
            <person name="Pop M."/>
            <person name="White O."/>
            <person name="Barton G.J."/>
            <person name="Carlow C.K."/>
            <person name="Crawford M.J."/>
            <person name="Daub J."/>
            <person name="Dimmic M.W."/>
            <person name="Estes C.F."/>
            <person name="Foster J.M."/>
            <person name="Ganatra M."/>
            <person name="Gregory W.F."/>
            <person name="Johnson N.M."/>
            <person name="Jin J."/>
            <person name="Komuniecki R."/>
            <person name="Korf I."/>
            <person name="Kumar S."/>
            <person name="Laney S."/>
            <person name="Li B.W."/>
            <person name="Li W."/>
            <person name="Lindblom T.H."/>
            <person name="Lustigman S."/>
            <person name="Ma D."/>
            <person name="Maina C.V."/>
            <person name="Martin D.M."/>
            <person name="McCarter J.P."/>
            <person name="McReynolds L."/>
            <person name="Mitreva M."/>
            <person name="Nutman T.B."/>
            <person name="Parkinson J."/>
            <person name="Peregrin-Alvarez J.M."/>
            <person name="Poole C."/>
            <person name="Ren Q."/>
            <person name="Saunders L."/>
            <person name="Sluder A.E."/>
            <person name="Smith K."/>
            <person name="Stanke M."/>
            <person name="Unnasch T.R."/>
            <person name="Ware J."/>
            <person name="Wei A.D."/>
            <person name="Weil G."/>
            <person name="Williams D.J."/>
            <person name="Zhang Y."/>
            <person name="Williams S.A."/>
            <person name="Fraser-Liggett C."/>
            <person name="Slatko B."/>
            <person name="Blaxter M.L."/>
            <person name="Scott A.L."/>
        </authorList>
    </citation>
    <scope>NUCLEOTIDE SEQUENCE</scope>
    <source>
        <strain evidence="2">FR3</strain>
    </source>
</reference>
<dbReference type="Proteomes" id="UP000006672">
    <property type="component" value="Unassembled WGS sequence"/>
</dbReference>
<evidence type="ECO:0000313" key="1">
    <source>
        <dbReference type="EMBL" id="VIP00088.1"/>
    </source>
</evidence>
<reference evidence="1" key="2">
    <citation type="submission" date="2019-04" db="EMBL/GenBank/DDBJ databases">
        <authorList>
            <person name="Howe K."/>
            <person name="Paulini M."/>
            <person name="Williams G."/>
        </authorList>
    </citation>
    <scope>NUCLEOTIDE SEQUENCE [LARGE SCALE GENOMIC DNA]</scope>
    <source>
        <strain evidence="1">FR3</strain>
    </source>
</reference>
<evidence type="ECO:0000313" key="3">
    <source>
        <dbReference type="WBParaSite" id="Bm10032.1"/>
    </source>
</evidence>
<proteinExistence type="predicted"/>
<reference evidence="3" key="3">
    <citation type="submission" date="2022-04" db="UniProtKB">
        <authorList>
            <consortium name="WormBaseParasite"/>
        </authorList>
    </citation>
    <scope>IDENTIFICATION</scope>
</reference>
<sequence>MELDQYDDHIHSLMNQAYHFLEVAHLSCHNTVTVADTCLNHYHEIHEILHYLSAHCIAQC</sequence>
<dbReference type="GeneID" id="6098739"/>